<feature type="compositionally biased region" description="Basic and acidic residues" evidence="6">
    <location>
        <begin position="478"/>
        <end position="494"/>
    </location>
</feature>
<evidence type="ECO:0000256" key="5">
    <source>
        <dbReference type="ARBA" id="ARBA00023134"/>
    </source>
</evidence>
<feature type="region of interest" description="Disordered" evidence="6">
    <location>
        <begin position="182"/>
        <end position="205"/>
    </location>
</feature>
<feature type="domain" description="CP-type G" evidence="7">
    <location>
        <begin position="384"/>
        <end position="617"/>
    </location>
</feature>
<accession>U6G7M3</accession>
<dbReference type="Gene3D" id="1.10.1580.10">
    <property type="match status" value="1"/>
</dbReference>
<protein>
    <recommendedName>
        <fullName evidence="7">CP-type G domain-containing protein</fullName>
    </recommendedName>
</protein>
<dbReference type="PANTHER" id="PTHR45709">
    <property type="entry name" value="LARGE SUBUNIT GTPASE 1 HOMOLOG-RELATED"/>
    <property type="match status" value="1"/>
</dbReference>
<dbReference type="InterPro" id="IPR030378">
    <property type="entry name" value="G_CP_dom"/>
</dbReference>
<keyword evidence="3" id="KW-0547">Nucleotide-binding</keyword>
<feature type="region of interest" description="Disordered" evidence="6">
    <location>
        <begin position="473"/>
        <end position="498"/>
    </location>
</feature>
<dbReference type="PANTHER" id="PTHR45709:SF2">
    <property type="entry name" value="LARGE SUBUNIT GTPASE 1 HOMOLOG"/>
    <property type="match status" value="1"/>
</dbReference>
<feature type="compositionally biased region" description="Low complexity" evidence="6">
    <location>
        <begin position="299"/>
        <end position="313"/>
    </location>
</feature>
<dbReference type="InterPro" id="IPR043358">
    <property type="entry name" value="GNL1-like"/>
</dbReference>
<feature type="region of interest" description="Disordered" evidence="6">
    <location>
        <begin position="1"/>
        <end position="20"/>
    </location>
</feature>
<dbReference type="SUPFAM" id="SSF52540">
    <property type="entry name" value="P-loop containing nucleoside triphosphate hydrolases"/>
    <property type="match status" value="1"/>
</dbReference>
<dbReference type="GO" id="GO:0005829">
    <property type="term" value="C:cytosol"/>
    <property type="evidence" value="ECO:0007669"/>
    <property type="project" value="TreeGrafter"/>
</dbReference>
<evidence type="ECO:0000256" key="3">
    <source>
        <dbReference type="ARBA" id="ARBA00022741"/>
    </source>
</evidence>
<dbReference type="AlphaFoldDB" id="U6G7M3"/>
<dbReference type="VEuPathDB" id="ToxoDB:EPH_0026350"/>
<keyword evidence="4" id="KW-0378">Hydrolase</keyword>
<evidence type="ECO:0000313" key="9">
    <source>
        <dbReference type="Proteomes" id="UP000018201"/>
    </source>
</evidence>
<comment type="subcellular location">
    <subcellularLocation>
        <location evidence="1">Cytoplasm</location>
    </subcellularLocation>
</comment>
<organism evidence="8 9">
    <name type="scientific">Eimeria praecox</name>
    <dbReference type="NCBI Taxonomy" id="51316"/>
    <lineage>
        <taxon>Eukaryota</taxon>
        <taxon>Sar</taxon>
        <taxon>Alveolata</taxon>
        <taxon>Apicomplexa</taxon>
        <taxon>Conoidasida</taxon>
        <taxon>Coccidia</taxon>
        <taxon>Eucoccidiorida</taxon>
        <taxon>Eimeriorina</taxon>
        <taxon>Eimeriidae</taxon>
        <taxon>Eimeria</taxon>
    </lineage>
</organism>
<dbReference type="InterPro" id="IPR006073">
    <property type="entry name" value="GTP-bd"/>
</dbReference>
<keyword evidence="2" id="KW-0963">Cytoplasm</keyword>
<dbReference type="InterPro" id="IPR023179">
    <property type="entry name" value="GTP-bd_ortho_bundle_sf"/>
</dbReference>
<proteinExistence type="predicted"/>
<dbReference type="GO" id="GO:0003924">
    <property type="term" value="F:GTPase activity"/>
    <property type="evidence" value="ECO:0007669"/>
    <property type="project" value="InterPro"/>
</dbReference>
<dbReference type="Gene3D" id="3.40.50.300">
    <property type="entry name" value="P-loop containing nucleotide triphosphate hydrolases"/>
    <property type="match status" value="1"/>
</dbReference>
<feature type="compositionally biased region" description="Acidic residues" evidence="6">
    <location>
        <begin position="270"/>
        <end position="279"/>
    </location>
</feature>
<feature type="compositionally biased region" description="Low complexity" evidence="6">
    <location>
        <begin position="280"/>
        <end position="289"/>
    </location>
</feature>
<evidence type="ECO:0000256" key="4">
    <source>
        <dbReference type="ARBA" id="ARBA00022801"/>
    </source>
</evidence>
<dbReference type="OrthoDB" id="61815at2759"/>
<dbReference type="Proteomes" id="UP000018201">
    <property type="component" value="Unassembled WGS sequence"/>
</dbReference>
<evidence type="ECO:0000313" key="8">
    <source>
        <dbReference type="EMBL" id="CDI76170.1"/>
    </source>
</evidence>
<reference evidence="8" key="1">
    <citation type="submission" date="2013-10" db="EMBL/GenBank/DDBJ databases">
        <title>Genomic analysis of the causative agents of coccidiosis in chickens.</title>
        <authorList>
            <person name="Reid A.J."/>
            <person name="Blake D."/>
            <person name="Billington K."/>
            <person name="Browne H."/>
            <person name="Dunn M."/>
            <person name="Hung S."/>
            <person name="Kawahara F."/>
            <person name="Miranda-Saavedra D."/>
            <person name="Mourier T."/>
            <person name="Nagra H."/>
            <person name="Otto T.D."/>
            <person name="Rawlings N."/>
            <person name="Sanchez A."/>
            <person name="Sanders M."/>
            <person name="Subramaniam C."/>
            <person name="Tay Y."/>
            <person name="Dear P."/>
            <person name="Doerig C."/>
            <person name="Gruber A."/>
            <person name="Parkinson J."/>
            <person name="Shirley M."/>
            <person name="Wan K.L."/>
            <person name="Berriman M."/>
            <person name="Tomley F."/>
            <person name="Pain A."/>
        </authorList>
    </citation>
    <scope>NUCLEOTIDE SEQUENCE [LARGE SCALE GENOMIC DNA]</scope>
    <source>
        <strain evidence="8">Houghton</strain>
    </source>
</reference>
<keyword evidence="5" id="KW-0342">GTP-binding</keyword>
<dbReference type="GO" id="GO:0005525">
    <property type="term" value="F:GTP binding"/>
    <property type="evidence" value="ECO:0007669"/>
    <property type="project" value="UniProtKB-KW"/>
</dbReference>
<evidence type="ECO:0000256" key="1">
    <source>
        <dbReference type="ARBA" id="ARBA00004496"/>
    </source>
</evidence>
<feature type="compositionally biased region" description="Basic and acidic residues" evidence="6">
    <location>
        <begin position="238"/>
        <end position="247"/>
    </location>
</feature>
<keyword evidence="9" id="KW-1185">Reference proteome</keyword>
<reference evidence="8" key="2">
    <citation type="submission" date="2013-10" db="EMBL/GenBank/DDBJ databases">
        <authorList>
            <person name="Aslett M."/>
        </authorList>
    </citation>
    <scope>NUCLEOTIDE SEQUENCE [LARGE SCALE GENOMIC DNA]</scope>
    <source>
        <strain evidence="8">Houghton</strain>
    </source>
</reference>
<evidence type="ECO:0000256" key="6">
    <source>
        <dbReference type="SAM" id="MobiDB-lite"/>
    </source>
</evidence>
<gene>
    <name evidence="8" type="ORF">EPH_0026350</name>
</gene>
<dbReference type="EMBL" id="HG691310">
    <property type="protein sequence ID" value="CDI76170.1"/>
    <property type="molecule type" value="Genomic_DNA"/>
</dbReference>
<dbReference type="InterPro" id="IPR027417">
    <property type="entry name" value="P-loop_NTPase"/>
</dbReference>
<sequence length="869" mass="95327">MPPPGGKPGGKGRNRSGGFGSAVLHQCLRKQAEKVQSHHAFVQSMKDEGERGRAVLGSTPAGVAFGGTISRHRTLEFLAGTLASANPAKGSTQSKHSEQYLRSIIERSGLDEYIATSLAAQDTFLVDRYATRLLQEPTTSVLVPKKRTEGTAERADFIIEGTDVPIPRRPVLFSRQMAEECKKEDSKDHATGGVSQATRNRRRRNRARVNLLLSGKVEEATVQNVQFVRQQRDELHRRFQKAREAKSSKRRIRQTTRTGVPAVNLGDGDTNTDEEDQWEADSAATASEAEGSELEEGSSSDSAAHGDSDNSSNGLHASFSGSVTSEGEDTAPPSPHPTEPRFPKTAEELDELELDGFLKWRRMLASMEDEGVLLTPFEKNIEVWRQLWRVIERSNLILQIVDGRSPLFFRCRDLEKYVKEVSADKRVILVINKSDLLPPVVRAEWSQYFAENGVEAVFFSALRELEQCEQTAQGQFRGNERSDKETETLKRDDADLLQSTDEATPELASVAHDPRGGNAVDVHSDVINCDMLVKLLLKYRDEFFSKRRVDGDTEPSKDFVVGTVGYPNVGKSSLINALLSMKKVSVSQQPGKTRRLQTIPLKGRGITLCDCPGLVFPKAVASKHILVLNGVVPIDEMRGDYLPSVQLICDAIPYTLIRHLGITADAYRAACKGSQYSAGKVGHRKTDGPAGRLTRIEALHVLEAVAAHRHFVSGGKGGQLDIYRAAKLILRDFTTGRLRRCHLPKGTVYGEDEETANIDGFLSAVSSSVETRIVEAGASKVVPGSAPASSLKNIPGNDRCQRPKMNPMDVLQELEQDADLLEVLEGGGDPQAVGGNLPCVLTKRKARQLQKQMLKGKGKSTQGGLPHRL</sequence>
<evidence type="ECO:0000256" key="2">
    <source>
        <dbReference type="ARBA" id="ARBA00022490"/>
    </source>
</evidence>
<feature type="compositionally biased region" description="Gly residues" evidence="6">
    <location>
        <begin position="7"/>
        <end position="20"/>
    </location>
</feature>
<feature type="region of interest" description="Disordered" evidence="6">
    <location>
        <begin position="238"/>
        <end position="343"/>
    </location>
</feature>
<dbReference type="CDD" id="cd01857">
    <property type="entry name" value="HSR1_MMR1"/>
    <property type="match status" value="1"/>
</dbReference>
<dbReference type="PROSITE" id="PS51721">
    <property type="entry name" value="G_CP"/>
    <property type="match status" value="1"/>
</dbReference>
<dbReference type="Pfam" id="PF01926">
    <property type="entry name" value="MMR_HSR1"/>
    <property type="match status" value="1"/>
</dbReference>
<name>U6G7M3_9EIME</name>
<evidence type="ECO:0000259" key="7">
    <source>
        <dbReference type="PROSITE" id="PS51721"/>
    </source>
</evidence>